<evidence type="ECO:0000259" key="2">
    <source>
        <dbReference type="PROSITE" id="PS50801"/>
    </source>
</evidence>
<keyword evidence="4" id="KW-1185">Reference proteome</keyword>
<dbReference type="PROSITE" id="PS50801">
    <property type="entry name" value="STAS"/>
    <property type="match status" value="1"/>
</dbReference>
<dbReference type="RefSeq" id="WP_396945233.1">
    <property type="nucleotide sequence ID" value="NZ_JBIRXV010000001.1"/>
</dbReference>
<feature type="region of interest" description="Disordered" evidence="1">
    <location>
        <begin position="121"/>
        <end position="162"/>
    </location>
</feature>
<accession>A0ABW7WBH6</accession>
<evidence type="ECO:0000256" key="1">
    <source>
        <dbReference type="SAM" id="MobiDB-lite"/>
    </source>
</evidence>
<dbReference type="InterPro" id="IPR002645">
    <property type="entry name" value="STAS_dom"/>
</dbReference>
<dbReference type="Gene3D" id="3.30.750.24">
    <property type="entry name" value="STAS domain"/>
    <property type="match status" value="1"/>
</dbReference>
<dbReference type="InterPro" id="IPR036513">
    <property type="entry name" value="STAS_dom_sf"/>
</dbReference>
<proteinExistence type="predicted"/>
<dbReference type="SUPFAM" id="SSF52091">
    <property type="entry name" value="SpoIIaa-like"/>
    <property type="match status" value="1"/>
</dbReference>
<evidence type="ECO:0000313" key="4">
    <source>
        <dbReference type="Proteomes" id="UP001611450"/>
    </source>
</evidence>
<dbReference type="EMBL" id="JBIRXV010000001">
    <property type="protein sequence ID" value="MFI2320269.1"/>
    <property type="molecule type" value="Genomic_DNA"/>
</dbReference>
<reference evidence="3 4" key="1">
    <citation type="submission" date="2024-10" db="EMBL/GenBank/DDBJ databases">
        <title>The Natural Products Discovery Center: Release of the First 8490 Sequenced Strains for Exploring Actinobacteria Biosynthetic Diversity.</title>
        <authorList>
            <person name="Kalkreuter E."/>
            <person name="Kautsar S.A."/>
            <person name="Yang D."/>
            <person name="Bader C.D."/>
            <person name="Teijaro C.N."/>
            <person name="Fluegel L."/>
            <person name="Davis C.M."/>
            <person name="Simpson J.R."/>
            <person name="Lauterbach L."/>
            <person name="Steele A.D."/>
            <person name="Gui C."/>
            <person name="Meng S."/>
            <person name="Li G."/>
            <person name="Viehrig K."/>
            <person name="Ye F."/>
            <person name="Su P."/>
            <person name="Kiefer A.F."/>
            <person name="Nichols A."/>
            <person name="Cepeda A.J."/>
            <person name="Yan W."/>
            <person name="Fan B."/>
            <person name="Jiang Y."/>
            <person name="Adhikari A."/>
            <person name="Zheng C.-J."/>
            <person name="Schuster L."/>
            <person name="Cowan T.M."/>
            <person name="Smanski M.J."/>
            <person name="Chevrette M.G."/>
            <person name="De Carvalho L.P.S."/>
            <person name="Shen B."/>
        </authorList>
    </citation>
    <scope>NUCLEOTIDE SEQUENCE [LARGE SCALE GENOMIC DNA]</scope>
    <source>
        <strain evidence="3 4">NPDC019626</strain>
    </source>
</reference>
<evidence type="ECO:0000313" key="3">
    <source>
        <dbReference type="EMBL" id="MFI2320269.1"/>
    </source>
</evidence>
<dbReference type="Pfam" id="PF01740">
    <property type="entry name" value="STAS"/>
    <property type="match status" value="1"/>
</dbReference>
<feature type="domain" description="STAS" evidence="2">
    <location>
        <begin position="16"/>
        <end position="76"/>
    </location>
</feature>
<dbReference type="CDD" id="cd07043">
    <property type="entry name" value="STAS_anti-anti-sigma_factors"/>
    <property type="match status" value="1"/>
</dbReference>
<organism evidence="3 4">
    <name type="scientific">Nocardia beijingensis</name>
    <dbReference type="NCBI Taxonomy" id="95162"/>
    <lineage>
        <taxon>Bacteria</taxon>
        <taxon>Bacillati</taxon>
        <taxon>Actinomycetota</taxon>
        <taxon>Actinomycetes</taxon>
        <taxon>Mycobacteriales</taxon>
        <taxon>Nocardiaceae</taxon>
        <taxon>Nocardia</taxon>
    </lineage>
</organism>
<dbReference type="Proteomes" id="UP001611450">
    <property type="component" value="Unassembled WGS sequence"/>
</dbReference>
<name>A0ABW7WBH6_9NOCA</name>
<comment type="caution">
    <text evidence="3">The sequence shown here is derived from an EMBL/GenBank/DDBJ whole genome shotgun (WGS) entry which is preliminary data.</text>
</comment>
<sequence length="162" mass="17445">MTRQHGVEGIRTADGLLLRTHGELDAATADEYFTAIIDVVENYCDTTPAPTSVVIDLCGVGFLSCAGVRMVLRLARWGARADVPVGMTVPDHGPVRRIVDVLDVGRSVPVVTCRAHGGVHPRSECRSPGVQPRRRPLEANGPENAHQGRRPSEIRTRPPASA</sequence>
<protein>
    <submittedName>
        <fullName evidence="3">STAS domain-containing protein</fullName>
    </submittedName>
</protein>
<gene>
    <name evidence="3" type="ORF">ACH47G_07250</name>
</gene>